<gene>
    <name evidence="7 9" type="primary">mraZ</name>
    <name evidence="9" type="ORF">DSOUD_2933</name>
</gene>
<dbReference type="GO" id="GO:0000976">
    <property type="term" value="F:transcription cis-regulatory region binding"/>
    <property type="evidence" value="ECO:0007669"/>
    <property type="project" value="TreeGrafter"/>
</dbReference>
<dbReference type="Proteomes" id="UP000057158">
    <property type="component" value="Chromosome"/>
</dbReference>
<comment type="subunit">
    <text evidence="7">Forms oligomers.</text>
</comment>
<accession>A0A0M5IWE3</accession>
<proteinExistence type="inferred from homology"/>
<organism evidence="9 10">
    <name type="scientific">Desulfuromonas soudanensis</name>
    <dbReference type="NCBI Taxonomy" id="1603606"/>
    <lineage>
        <taxon>Bacteria</taxon>
        <taxon>Pseudomonadati</taxon>
        <taxon>Thermodesulfobacteriota</taxon>
        <taxon>Desulfuromonadia</taxon>
        <taxon>Desulfuromonadales</taxon>
        <taxon>Desulfuromonadaceae</taxon>
        <taxon>Desulfuromonas</taxon>
    </lineage>
</organism>
<keyword evidence="3" id="KW-0677">Repeat</keyword>
<sequence length="150" mass="16790">MKFQGAYNNSIDLKGRASIPARFREELSRVCGDERLMVTQNKGGLVAYPMPEWEKIMSNVEALDPGQKRDDIYLSLISPATECSFDKVGRIQLSQSHRDYAGLESEIREIVVVGMAGKIMIWSKSKHAEIRAQAESRLDADPQTLADIGF</sequence>
<keyword evidence="5 7" id="KW-0238">DNA-binding</keyword>
<dbReference type="CDD" id="cd16321">
    <property type="entry name" value="MraZ_C"/>
    <property type="match status" value="1"/>
</dbReference>
<dbReference type="PROSITE" id="PS51740">
    <property type="entry name" value="SPOVT_ABRB"/>
    <property type="match status" value="2"/>
</dbReference>
<evidence type="ECO:0000256" key="4">
    <source>
        <dbReference type="ARBA" id="ARBA00023015"/>
    </source>
</evidence>
<dbReference type="InterPro" id="IPR020603">
    <property type="entry name" value="MraZ_dom"/>
</dbReference>
<dbReference type="InterPro" id="IPR007159">
    <property type="entry name" value="SpoVT-AbrB_dom"/>
</dbReference>
<evidence type="ECO:0000256" key="1">
    <source>
        <dbReference type="ARBA" id="ARBA00013860"/>
    </source>
</evidence>
<dbReference type="HAMAP" id="MF_01008">
    <property type="entry name" value="MraZ"/>
    <property type="match status" value="1"/>
</dbReference>
<dbReference type="GO" id="GO:0005737">
    <property type="term" value="C:cytoplasm"/>
    <property type="evidence" value="ECO:0007669"/>
    <property type="project" value="UniProtKB-UniRule"/>
</dbReference>
<dbReference type="InterPro" id="IPR003444">
    <property type="entry name" value="MraZ"/>
</dbReference>
<keyword evidence="4 7" id="KW-0805">Transcription regulation</keyword>
<evidence type="ECO:0000313" key="10">
    <source>
        <dbReference type="Proteomes" id="UP000057158"/>
    </source>
</evidence>
<dbReference type="AlphaFoldDB" id="A0A0M5IWE3"/>
<name>A0A0M5IWE3_9BACT</name>
<comment type="similarity">
    <text evidence="7">Belongs to the MraZ family.</text>
</comment>
<dbReference type="RefSeq" id="WP_053551656.1">
    <property type="nucleotide sequence ID" value="NZ_CP010802.1"/>
</dbReference>
<dbReference type="InterPro" id="IPR038619">
    <property type="entry name" value="MraZ_sf"/>
</dbReference>
<dbReference type="InterPro" id="IPR035642">
    <property type="entry name" value="MraZ_N"/>
</dbReference>
<protein>
    <recommendedName>
        <fullName evidence="1 7">Transcriptional regulator MraZ</fullName>
    </recommendedName>
</protein>
<dbReference type="STRING" id="1603606.DSOUD_2933"/>
<dbReference type="PATRIC" id="fig|1603606.3.peg.3161"/>
<dbReference type="EMBL" id="CP010802">
    <property type="protein sequence ID" value="ALC17661.1"/>
    <property type="molecule type" value="Genomic_DNA"/>
</dbReference>
<dbReference type="PANTHER" id="PTHR34701:SF1">
    <property type="entry name" value="TRANSCRIPTIONAL REGULATOR MRAZ"/>
    <property type="match status" value="1"/>
</dbReference>
<dbReference type="Gene3D" id="3.40.1550.20">
    <property type="entry name" value="Transcriptional regulator MraZ domain"/>
    <property type="match status" value="1"/>
</dbReference>
<evidence type="ECO:0000259" key="8">
    <source>
        <dbReference type="PROSITE" id="PS51740"/>
    </source>
</evidence>
<dbReference type="GO" id="GO:0003700">
    <property type="term" value="F:DNA-binding transcription factor activity"/>
    <property type="evidence" value="ECO:0007669"/>
    <property type="project" value="UniProtKB-UniRule"/>
</dbReference>
<keyword evidence="10" id="KW-1185">Reference proteome</keyword>
<dbReference type="SUPFAM" id="SSF89447">
    <property type="entry name" value="AbrB/MazE/MraZ-like"/>
    <property type="match status" value="1"/>
</dbReference>
<evidence type="ECO:0000256" key="3">
    <source>
        <dbReference type="ARBA" id="ARBA00022737"/>
    </source>
</evidence>
<evidence type="ECO:0000256" key="7">
    <source>
        <dbReference type="HAMAP-Rule" id="MF_01008"/>
    </source>
</evidence>
<evidence type="ECO:0000256" key="6">
    <source>
        <dbReference type="ARBA" id="ARBA00023163"/>
    </source>
</evidence>
<keyword evidence="2 7" id="KW-0963">Cytoplasm</keyword>
<dbReference type="InterPro" id="IPR037914">
    <property type="entry name" value="SpoVT-AbrB_sf"/>
</dbReference>
<evidence type="ECO:0000256" key="2">
    <source>
        <dbReference type="ARBA" id="ARBA00022490"/>
    </source>
</evidence>
<dbReference type="GO" id="GO:0009295">
    <property type="term" value="C:nucleoid"/>
    <property type="evidence" value="ECO:0007669"/>
    <property type="project" value="UniProtKB-SubCell"/>
</dbReference>
<reference evidence="9 10" key="1">
    <citation type="submission" date="2015-07" db="EMBL/GenBank/DDBJ databases">
        <title>Isolation and Genomic Characterization of a Novel Halophilic Metal-Reducing Deltaproteobacterium from the Deep Subsurface.</title>
        <authorList>
            <person name="Badalamenti J.P."/>
            <person name="Summers Z.M."/>
            <person name="Gralnick J.A."/>
            <person name="Bond D.R."/>
        </authorList>
    </citation>
    <scope>NUCLEOTIDE SEQUENCE [LARGE SCALE GENOMIC DNA]</scope>
    <source>
        <strain evidence="9 10">WTL</strain>
    </source>
</reference>
<dbReference type="InterPro" id="IPR035644">
    <property type="entry name" value="MraZ_C"/>
</dbReference>
<dbReference type="GO" id="GO:2000143">
    <property type="term" value="P:negative regulation of DNA-templated transcription initiation"/>
    <property type="evidence" value="ECO:0007669"/>
    <property type="project" value="TreeGrafter"/>
</dbReference>
<feature type="domain" description="SpoVT-AbrB" evidence="8">
    <location>
        <begin position="6"/>
        <end position="52"/>
    </location>
</feature>
<feature type="domain" description="SpoVT-AbrB" evidence="8">
    <location>
        <begin position="80"/>
        <end position="126"/>
    </location>
</feature>
<dbReference type="CDD" id="cd16320">
    <property type="entry name" value="MraZ_N"/>
    <property type="match status" value="1"/>
</dbReference>
<dbReference type="PANTHER" id="PTHR34701">
    <property type="entry name" value="TRANSCRIPTIONAL REGULATOR MRAZ"/>
    <property type="match status" value="1"/>
</dbReference>
<comment type="subcellular location">
    <subcellularLocation>
        <location evidence="7">Cytoplasm</location>
        <location evidence="7">Nucleoid</location>
    </subcellularLocation>
</comment>
<keyword evidence="6 7" id="KW-0804">Transcription</keyword>
<evidence type="ECO:0000313" key="9">
    <source>
        <dbReference type="EMBL" id="ALC17661.1"/>
    </source>
</evidence>
<evidence type="ECO:0000256" key="5">
    <source>
        <dbReference type="ARBA" id="ARBA00023125"/>
    </source>
</evidence>
<dbReference type="Pfam" id="PF02381">
    <property type="entry name" value="MraZ"/>
    <property type="match status" value="2"/>
</dbReference>
<dbReference type="OrthoDB" id="9807753at2"/>
<dbReference type="KEGG" id="des:DSOUD_2933"/>